<protein>
    <recommendedName>
        <fullName evidence="5">Glutathione peroxidase</fullName>
    </recommendedName>
</protein>
<evidence type="ECO:0000256" key="5">
    <source>
        <dbReference type="RuleBase" id="RU000499"/>
    </source>
</evidence>
<evidence type="ECO:0000313" key="8">
    <source>
        <dbReference type="Proteomes" id="UP000000366"/>
    </source>
</evidence>
<dbReference type="PANTHER" id="PTHR11592">
    <property type="entry name" value="GLUTATHIONE PEROXIDASE"/>
    <property type="match status" value="1"/>
</dbReference>
<dbReference type="PIRSF" id="PIRSF000303">
    <property type="entry name" value="Glutathion_perox"/>
    <property type="match status" value="1"/>
</dbReference>
<dbReference type="InterPro" id="IPR000889">
    <property type="entry name" value="Glutathione_peroxidase"/>
</dbReference>
<dbReference type="Proteomes" id="UP000000366">
    <property type="component" value="Chromosome"/>
</dbReference>
<dbReference type="GO" id="GO:0034599">
    <property type="term" value="P:cellular response to oxidative stress"/>
    <property type="evidence" value="ECO:0007669"/>
    <property type="project" value="TreeGrafter"/>
</dbReference>
<dbReference type="InterPro" id="IPR029759">
    <property type="entry name" value="GPX_AS"/>
</dbReference>
<dbReference type="HOGENOM" id="CLU_029507_1_3_4"/>
<keyword evidence="2 5" id="KW-0575">Peroxidase</keyword>
<evidence type="ECO:0000256" key="2">
    <source>
        <dbReference type="ARBA" id="ARBA00022559"/>
    </source>
</evidence>
<dbReference type="STRING" id="420662.Mpe_A0237"/>
<feature type="active site" evidence="4">
    <location>
        <position position="82"/>
    </location>
</feature>
<dbReference type="eggNOG" id="COG0386">
    <property type="taxonomic scope" value="Bacteria"/>
</dbReference>
<name>A2SCB0_METPP</name>
<dbReference type="KEGG" id="mpt:Mpe_A0237"/>
<organism evidence="7 8">
    <name type="scientific">Methylibium petroleiphilum (strain ATCC BAA-1232 / LMG 22953 / PM1)</name>
    <dbReference type="NCBI Taxonomy" id="420662"/>
    <lineage>
        <taxon>Bacteria</taxon>
        <taxon>Pseudomonadati</taxon>
        <taxon>Pseudomonadota</taxon>
        <taxon>Betaproteobacteria</taxon>
        <taxon>Burkholderiales</taxon>
        <taxon>Sphaerotilaceae</taxon>
        <taxon>Methylibium</taxon>
    </lineage>
</organism>
<dbReference type="SUPFAM" id="SSF52833">
    <property type="entry name" value="Thioredoxin-like"/>
    <property type="match status" value="1"/>
</dbReference>
<dbReference type="PRINTS" id="PR01011">
    <property type="entry name" value="GLUTPROXDASE"/>
</dbReference>
<dbReference type="RefSeq" id="WP_011827838.1">
    <property type="nucleotide sequence ID" value="NC_008825.1"/>
</dbReference>
<reference evidence="7 8" key="1">
    <citation type="journal article" date="2007" name="J. Bacteriol.">
        <title>Whole-genome analysis of the methyl tert-butyl ether-degrading beta-proteobacterium Methylibium petroleiphilum PM1.</title>
        <authorList>
            <person name="Kane S.R."/>
            <person name="Chakicherla A.Y."/>
            <person name="Chain P.S.G."/>
            <person name="Schmidt R."/>
            <person name="Shin M.W."/>
            <person name="Legler T.C."/>
            <person name="Scow K.M."/>
            <person name="Larimer F.W."/>
            <person name="Lucas S.M."/>
            <person name="Richardson P.M."/>
            <person name="Hristova K.R."/>
        </authorList>
    </citation>
    <scope>NUCLEOTIDE SEQUENCE [LARGE SCALE GENOMIC DNA]</scope>
    <source>
        <strain evidence="8">ATCC BAA-1232 / LMG 22953 / PM1</strain>
    </source>
</reference>
<gene>
    <name evidence="7" type="ordered locus">Mpe_A0237</name>
</gene>
<dbReference type="AlphaFoldDB" id="A2SCB0"/>
<dbReference type="PROSITE" id="PS00460">
    <property type="entry name" value="GLUTATHIONE_PEROXID_1"/>
    <property type="match status" value="1"/>
</dbReference>
<keyword evidence="8" id="KW-1185">Reference proteome</keyword>
<keyword evidence="7" id="KW-0472">Membrane</keyword>
<comment type="similarity">
    <text evidence="1 5">Belongs to the glutathione peroxidase family.</text>
</comment>
<dbReference type="InterPro" id="IPR036249">
    <property type="entry name" value="Thioredoxin-like_sf"/>
</dbReference>
<evidence type="ECO:0000256" key="4">
    <source>
        <dbReference type="PIRSR" id="PIRSR000303-1"/>
    </source>
</evidence>
<dbReference type="CDD" id="cd00340">
    <property type="entry name" value="GSH_Peroxidase"/>
    <property type="match status" value="1"/>
</dbReference>
<dbReference type="InterPro" id="IPR013766">
    <property type="entry name" value="Thioredoxin_domain"/>
</dbReference>
<dbReference type="Pfam" id="PF00255">
    <property type="entry name" value="GSHPx"/>
    <property type="match status" value="1"/>
</dbReference>
<evidence type="ECO:0000313" key="7">
    <source>
        <dbReference type="EMBL" id="ABM93199.1"/>
    </source>
</evidence>
<evidence type="ECO:0000259" key="6">
    <source>
        <dbReference type="PROSITE" id="PS51352"/>
    </source>
</evidence>
<dbReference type="Gene3D" id="3.40.30.10">
    <property type="entry name" value="Glutaredoxin"/>
    <property type="match status" value="1"/>
</dbReference>
<dbReference type="PROSITE" id="PS51355">
    <property type="entry name" value="GLUTATHIONE_PEROXID_3"/>
    <property type="match status" value="1"/>
</dbReference>
<evidence type="ECO:0000256" key="3">
    <source>
        <dbReference type="ARBA" id="ARBA00023002"/>
    </source>
</evidence>
<keyword evidence="3 5" id="KW-0560">Oxidoreductase</keyword>
<sequence>MPTLATRSASATLSPRRRPWLGRSALRRLAIAALLCIVGSGAQAACPPLLDRSFPRLQDEKPQNLCQYAGKVVVVVNTASYCGFTSQYKGLEALHARYQSRGLVVLGFPSNDFGSQEPGSNQDIAAFCENTFGVRFPMFAKSSVKGSARNPLYADLAQRTGKTPAWNFHKYLIGRDGQVVLSFSSQTDPQDPVFVQEIEKLVDSQ</sequence>
<accession>A2SCB0</accession>
<dbReference type="PANTHER" id="PTHR11592:SF44">
    <property type="entry name" value="GLUTATHIONE PEROXIDASE"/>
    <property type="match status" value="1"/>
</dbReference>
<dbReference type="EMBL" id="CP000555">
    <property type="protein sequence ID" value="ABM93199.1"/>
    <property type="molecule type" value="Genomic_DNA"/>
</dbReference>
<dbReference type="GO" id="GO:0004601">
    <property type="term" value="F:peroxidase activity"/>
    <property type="evidence" value="ECO:0007669"/>
    <property type="project" value="UniProtKB-KW"/>
</dbReference>
<feature type="domain" description="Thioredoxin" evidence="6">
    <location>
        <begin position="43"/>
        <end position="205"/>
    </location>
</feature>
<keyword evidence="7" id="KW-0812">Transmembrane</keyword>
<proteinExistence type="inferred from homology"/>
<evidence type="ECO:0000256" key="1">
    <source>
        <dbReference type="ARBA" id="ARBA00006926"/>
    </source>
</evidence>
<dbReference type="PROSITE" id="PS51352">
    <property type="entry name" value="THIOREDOXIN_2"/>
    <property type="match status" value="1"/>
</dbReference>